<accession>A0A0G1WEB2</accession>
<dbReference type="InterPro" id="IPR044880">
    <property type="entry name" value="NCX_ion-bd_dom_sf"/>
</dbReference>
<feature type="domain" description="Sodium/calcium exchanger membrane region" evidence="6">
    <location>
        <begin position="8"/>
        <end position="148"/>
    </location>
</feature>
<feature type="transmembrane region" description="Helical" evidence="5">
    <location>
        <begin position="6"/>
        <end position="28"/>
    </location>
</feature>
<evidence type="ECO:0000256" key="1">
    <source>
        <dbReference type="ARBA" id="ARBA00004141"/>
    </source>
</evidence>
<feature type="transmembrane region" description="Helical" evidence="5">
    <location>
        <begin position="211"/>
        <end position="232"/>
    </location>
</feature>
<dbReference type="PANTHER" id="PTHR10846:SF8">
    <property type="entry name" value="INNER MEMBRANE PROTEIN YRBG"/>
    <property type="match status" value="1"/>
</dbReference>
<dbReference type="Pfam" id="PF01699">
    <property type="entry name" value="Na_Ca_ex"/>
    <property type="match status" value="2"/>
</dbReference>
<keyword evidence="3 5" id="KW-1133">Transmembrane helix</keyword>
<evidence type="ECO:0000259" key="6">
    <source>
        <dbReference type="Pfam" id="PF01699"/>
    </source>
</evidence>
<dbReference type="EMBL" id="LCQM01000026">
    <property type="protein sequence ID" value="KKW17111.1"/>
    <property type="molecule type" value="Genomic_DNA"/>
</dbReference>
<name>A0A0G1WEB2_9BACT</name>
<dbReference type="GO" id="GO:0006874">
    <property type="term" value="P:intracellular calcium ion homeostasis"/>
    <property type="evidence" value="ECO:0007669"/>
    <property type="project" value="TreeGrafter"/>
</dbReference>
<dbReference type="Proteomes" id="UP000034120">
    <property type="component" value="Unassembled WGS sequence"/>
</dbReference>
<feature type="transmembrane region" description="Helical" evidence="5">
    <location>
        <begin position="184"/>
        <end position="205"/>
    </location>
</feature>
<organism evidence="7 8">
    <name type="scientific">Candidatus Kaiserbacteria bacterium GW2011_GWB1_50_17</name>
    <dbReference type="NCBI Taxonomy" id="1618673"/>
    <lineage>
        <taxon>Bacteria</taxon>
        <taxon>Candidatus Kaiseribacteriota</taxon>
    </lineage>
</organism>
<proteinExistence type="predicted"/>
<dbReference type="PANTHER" id="PTHR10846">
    <property type="entry name" value="SODIUM/POTASSIUM/CALCIUM EXCHANGER"/>
    <property type="match status" value="1"/>
</dbReference>
<protein>
    <submittedName>
        <fullName evidence="7">Na+/Ca+ antiporter, CaCA family</fullName>
    </submittedName>
</protein>
<keyword evidence="4 5" id="KW-0472">Membrane</keyword>
<dbReference type="GO" id="GO:0005886">
    <property type="term" value="C:plasma membrane"/>
    <property type="evidence" value="ECO:0007669"/>
    <property type="project" value="TreeGrafter"/>
</dbReference>
<evidence type="ECO:0000256" key="5">
    <source>
        <dbReference type="SAM" id="Phobius"/>
    </source>
</evidence>
<feature type="transmembrane region" description="Helical" evidence="5">
    <location>
        <begin position="40"/>
        <end position="64"/>
    </location>
</feature>
<feature type="transmembrane region" description="Helical" evidence="5">
    <location>
        <begin position="274"/>
        <end position="295"/>
    </location>
</feature>
<comment type="subcellular location">
    <subcellularLocation>
        <location evidence="1">Membrane</location>
        <topology evidence="1">Multi-pass membrane protein</topology>
    </subcellularLocation>
</comment>
<sequence>MELIFYGAVFLGCALILYVSGEWVVHGLMRLSRVLHVREFVVAFFVMAGAASLPNLFVGITSAMAGIPELSLGDVFGNNLIAMTLAVSAGVFFARRGSIGVHSKTVRTSMLFMAVSAVLPVLLLADGQLGRVDGVLLIGLFLFYVRWLLTQHERFSKKYDGLHVHSQKEFLKHARLAVKDTVKVVAGVSILVIAAYGIVSSASFFAEYFELPLLLIGLLIVGLGNALPEVYFSIASARRGDTALIMGNLVGAVIVPATLILGIVALISPIHIDGLKFLTGSRMFLLAAAALFFIFATTRRRIGHFEAGVLTFLYIAFVVWTVLAAS</sequence>
<feature type="transmembrane region" description="Helical" evidence="5">
    <location>
        <begin position="106"/>
        <end position="125"/>
    </location>
</feature>
<dbReference type="AlphaFoldDB" id="A0A0G1WEB2"/>
<evidence type="ECO:0000313" key="8">
    <source>
        <dbReference type="Proteomes" id="UP000034120"/>
    </source>
</evidence>
<feature type="transmembrane region" description="Helical" evidence="5">
    <location>
        <begin position="244"/>
        <end position="268"/>
    </location>
</feature>
<gene>
    <name evidence="7" type="ORF">UY57_C0026G0003</name>
</gene>
<keyword evidence="2 5" id="KW-0812">Transmembrane</keyword>
<evidence type="ECO:0000256" key="2">
    <source>
        <dbReference type="ARBA" id="ARBA00022692"/>
    </source>
</evidence>
<dbReference type="GO" id="GO:0008273">
    <property type="term" value="F:calcium, potassium:sodium antiporter activity"/>
    <property type="evidence" value="ECO:0007669"/>
    <property type="project" value="TreeGrafter"/>
</dbReference>
<feature type="transmembrane region" description="Helical" evidence="5">
    <location>
        <begin position="307"/>
        <end position="325"/>
    </location>
</feature>
<dbReference type="Gene3D" id="1.20.1420.30">
    <property type="entry name" value="NCX, central ion-binding region"/>
    <property type="match status" value="1"/>
</dbReference>
<feature type="domain" description="Sodium/calcium exchanger membrane region" evidence="6">
    <location>
        <begin position="184"/>
        <end position="322"/>
    </location>
</feature>
<evidence type="ECO:0000256" key="3">
    <source>
        <dbReference type="ARBA" id="ARBA00022989"/>
    </source>
</evidence>
<feature type="transmembrane region" description="Helical" evidence="5">
    <location>
        <begin position="131"/>
        <end position="149"/>
    </location>
</feature>
<dbReference type="InterPro" id="IPR004837">
    <property type="entry name" value="NaCa_Exmemb"/>
</dbReference>
<comment type="caution">
    <text evidence="7">The sequence shown here is derived from an EMBL/GenBank/DDBJ whole genome shotgun (WGS) entry which is preliminary data.</text>
</comment>
<feature type="transmembrane region" description="Helical" evidence="5">
    <location>
        <begin position="76"/>
        <end position="94"/>
    </location>
</feature>
<reference evidence="7 8" key="1">
    <citation type="journal article" date="2015" name="Nature">
        <title>rRNA introns, odd ribosomes, and small enigmatic genomes across a large radiation of phyla.</title>
        <authorList>
            <person name="Brown C.T."/>
            <person name="Hug L.A."/>
            <person name="Thomas B.C."/>
            <person name="Sharon I."/>
            <person name="Castelle C.J."/>
            <person name="Singh A."/>
            <person name="Wilkins M.J."/>
            <person name="Williams K.H."/>
            <person name="Banfield J.F."/>
        </authorList>
    </citation>
    <scope>NUCLEOTIDE SEQUENCE [LARGE SCALE GENOMIC DNA]</scope>
</reference>
<evidence type="ECO:0000256" key="4">
    <source>
        <dbReference type="ARBA" id="ARBA00023136"/>
    </source>
</evidence>
<evidence type="ECO:0000313" key="7">
    <source>
        <dbReference type="EMBL" id="KKW17111.1"/>
    </source>
</evidence>
<dbReference type="GO" id="GO:0005262">
    <property type="term" value="F:calcium channel activity"/>
    <property type="evidence" value="ECO:0007669"/>
    <property type="project" value="TreeGrafter"/>
</dbReference>
<dbReference type="InterPro" id="IPR004481">
    <property type="entry name" value="K/Na/Ca-exchanger"/>
</dbReference>